<dbReference type="PANTHER" id="PTHR35192:SF2">
    <property type="entry name" value="APPLE DOMAIN-CONTAINING PROTEIN"/>
    <property type="match status" value="1"/>
</dbReference>
<accession>A0AAV5ANJ7</accession>
<reference evidence="2" key="1">
    <citation type="submission" date="2021-10" db="EMBL/GenBank/DDBJ databases">
        <title>De novo Genome Assembly of Clathrus columnatus (Basidiomycota, Fungi) Using Illumina and Nanopore Sequence Data.</title>
        <authorList>
            <person name="Ogiso-Tanaka E."/>
            <person name="Itagaki H."/>
            <person name="Hosoya T."/>
            <person name="Hosaka K."/>
        </authorList>
    </citation>
    <scope>NUCLEOTIDE SEQUENCE</scope>
    <source>
        <strain evidence="2">MO-923</strain>
    </source>
</reference>
<evidence type="ECO:0000259" key="1">
    <source>
        <dbReference type="Pfam" id="PF21671"/>
    </source>
</evidence>
<gene>
    <name evidence="2" type="ORF">Clacol_008508</name>
</gene>
<proteinExistence type="predicted"/>
<dbReference type="EMBL" id="BPWL01000009">
    <property type="protein sequence ID" value="GJJ14244.1"/>
    <property type="molecule type" value="Genomic_DNA"/>
</dbReference>
<evidence type="ECO:0000313" key="3">
    <source>
        <dbReference type="Proteomes" id="UP001050691"/>
    </source>
</evidence>
<dbReference type="InterPro" id="IPR048661">
    <property type="entry name" value="CPL1-like"/>
</dbReference>
<dbReference type="Pfam" id="PF21671">
    <property type="entry name" value="CPL1-like"/>
    <property type="match status" value="1"/>
</dbReference>
<dbReference type="Proteomes" id="UP001050691">
    <property type="component" value="Unassembled WGS sequence"/>
</dbReference>
<dbReference type="InterPro" id="IPR038955">
    <property type="entry name" value="PriA/CPL1_fungi"/>
</dbReference>
<dbReference type="PANTHER" id="PTHR35192">
    <property type="entry name" value="PROTEIN, PUTATIVE-RELATED"/>
    <property type="match status" value="1"/>
</dbReference>
<organism evidence="2 3">
    <name type="scientific">Clathrus columnatus</name>
    <dbReference type="NCBI Taxonomy" id="1419009"/>
    <lineage>
        <taxon>Eukaryota</taxon>
        <taxon>Fungi</taxon>
        <taxon>Dikarya</taxon>
        <taxon>Basidiomycota</taxon>
        <taxon>Agaricomycotina</taxon>
        <taxon>Agaricomycetes</taxon>
        <taxon>Phallomycetidae</taxon>
        <taxon>Phallales</taxon>
        <taxon>Clathraceae</taxon>
        <taxon>Clathrus</taxon>
    </lineage>
</organism>
<feature type="domain" description="Protein CPL1-like" evidence="1">
    <location>
        <begin position="179"/>
        <end position="242"/>
    </location>
</feature>
<dbReference type="AlphaFoldDB" id="A0AAV5ANJ7"/>
<keyword evidence="3" id="KW-1185">Reference proteome</keyword>
<sequence>MIPITGAKPLHQFKPRSLVDVCAEVDTTLVISGISFGTINVCLCVSAIPDVLVSGNVILSAAVAKVGAQSVTQSLNNLITTAANNKKCQYPDNCTPICQAGNPCGFECNNGFVASPAINPTTCVCPAPFKVCNGQCGIYTTCGSQPASYPYSKRELELRDMECQPGWKLCKIPGREVLECVDVMNDLWSCGGCELATFDNEKVGTDCTVIPNVAGVSCLAGTCKIESCRRGFRLDGVETSCVPMNIVAPTTPNYPMLVQNGNEPFKA</sequence>
<evidence type="ECO:0000313" key="2">
    <source>
        <dbReference type="EMBL" id="GJJ14244.1"/>
    </source>
</evidence>
<protein>
    <recommendedName>
        <fullName evidence="1">Protein CPL1-like domain-containing protein</fullName>
    </recommendedName>
</protein>
<name>A0AAV5ANJ7_9AGAM</name>
<comment type="caution">
    <text evidence="2">The sequence shown here is derived from an EMBL/GenBank/DDBJ whole genome shotgun (WGS) entry which is preliminary data.</text>
</comment>